<evidence type="ECO:0000259" key="2">
    <source>
        <dbReference type="Pfam" id="PF04905"/>
    </source>
</evidence>
<feature type="compositionally biased region" description="Low complexity" evidence="1">
    <location>
        <begin position="39"/>
        <end position="53"/>
    </location>
</feature>
<dbReference type="InterPro" id="IPR038398">
    <property type="entry name" value="NCD2_sf"/>
</dbReference>
<evidence type="ECO:0000256" key="1">
    <source>
        <dbReference type="SAM" id="MobiDB-lite"/>
    </source>
</evidence>
<dbReference type="InterPro" id="IPR039040">
    <property type="entry name" value="NAB_fam"/>
</dbReference>
<evidence type="ECO:0000313" key="4">
    <source>
        <dbReference type="Proteomes" id="UP001487740"/>
    </source>
</evidence>
<dbReference type="Pfam" id="PF04905">
    <property type="entry name" value="NCD2"/>
    <property type="match status" value="1"/>
</dbReference>
<dbReference type="AlphaFoldDB" id="A0AAW0UTJ4"/>
<dbReference type="Proteomes" id="UP001487740">
    <property type="component" value="Unassembled WGS sequence"/>
</dbReference>
<dbReference type="PANTHER" id="PTHR12623:SF10">
    <property type="entry name" value="NGFI-A-BINDING PROTEIN HOMOLOG"/>
    <property type="match status" value="1"/>
</dbReference>
<keyword evidence="4" id="KW-1185">Reference proteome</keyword>
<dbReference type="Gene3D" id="1.20.120.2010">
    <property type="entry name" value="NAB conserved domain 2"/>
    <property type="match status" value="1"/>
</dbReference>
<sequence>MITASIHPNHNSSPGITKDSMPNMNSNSVGGVRDVSGVPSTHSLPLTTASTTPALPTSTIAGCTSNARDGPLGLGAAGMGGPMPGMGGAPIGGMGAGTGGGIGGSRGPSPHHTSPTHPGIIPPTSVGLQNCHGTMSADKNAEFFLPLMKYIMNMSEDDPRRMEEIRKYAAIYGRFDCKRKPEKPLTLHEVSVNEAAAQICKYMPALLTRRDELFPLARQVVRDSGYQYSKGHSRSQTVVGGREDEPKNKRSRSDSGHDAGDLKNDLQWKKRQERLEAISEELRHMSERAEEVRTSLSSGSGDVTALTSQMDALQTRHSQLTLEQNELLKAQRKAKSDRVSVCSEDRERGEDSDSQFSYSGASSPSQVLSSSQGNIIAVANPALSMSAAMANSQLSDEERHISALYTLSQTAGASAASRSNSIKQEPNSPGATKQE</sequence>
<dbReference type="PANTHER" id="PTHR12623">
    <property type="entry name" value="NGFI-A BINDING PROTEIN"/>
    <property type="match status" value="1"/>
</dbReference>
<dbReference type="GO" id="GO:0045892">
    <property type="term" value="P:negative regulation of DNA-templated transcription"/>
    <property type="evidence" value="ECO:0007669"/>
    <property type="project" value="InterPro"/>
</dbReference>
<feature type="compositionally biased region" description="Basic and acidic residues" evidence="1">
    <location>
        <begin position="334"/>
        <end position="351"/>
    </location>
</feature>
<accession>A0AAW0UTJ4</accession>
<feature type="compositionally biased region" description="Polar residues" evidence="1">
    <location>
        <begin position="1"/>
        <end position="29"/>
    </location>
</feature>
<dbReference type="GO" id="GO:0005634">
    <property type="term" value="C:nucleus"/>
    <property type="evidence" value="ECO:0007669"/>
    <property type="project" value="InterPro"/>
</dbReference>
<dbReference type="InterPro" id="IPR006989">
    <property type="entry name" value="NAB_co-repressor_dom"/>
</dbReference>
<protein>
    <recommendedName>
        <fullName evidence="2">NAB co-repressor domain-containing protein</fullName>
    </recommendedName>
</protein>
<feature type="compositionally biased region" description="Basic and acidic residues" evidence="1">
    <location>
        <begin position="241"/>
        <end position="267"/>
    </location>
</feature>
<feature type="region of interest" description="Disordered" evidence="1">
    <location>
        <begin position="332"/>
        <end position="367"/>
    </location>
</feature>
<comment type="caution">
    <text evidence="3">The sequence shown here is derived from an EMBL/GenBank/DDBJ whole genome shotgun (WGS) entry which is preliminary data.</text>
</comment>
<feature type="region of interest" description="Disordered" evidence="1">
    <location>
        <begin position="409"/>
        <end position="435"/>
    </location>
</feature>
<name>A0AAW0UTJ4_SCYPA</name>
<feature type="region of interest" description="Disordered" evidence="1">
    <location>
        <begin position="1"/>
        <end position="53"/>
    </location>
</feature>
<organism evidence="3 4">
    <name type="scientific">Scylla paramamosain</name>
    <name type="common">Mud crab</name>
    <dbReference type="NCBI Taxonomy" id="85552"/>
    <lineage>
        <taxon>Eukaryota</taxon>
        <taxon>Metazoa</taxon>
        <taxon>Ecdysozoa</taxon>
        <taxon>Arthropoda</taxon>
        <taxon>Crustacea</taxon>
        <taxon>Multicrustacea</taxon>
        <taxon>Malacostraca</taxon>
        <taxon>Eumalacostraca</taxon>
        <taxon>Eucarida</taxon>
        <taxon>Decapoda</taxon>
        <taxon>Pleocyemata</taxon>
        <taxon>Brachyura</taxon>
        <taxon>Eubrachyura</taxon>
        <taxon>Portunoidea</taxon>
        <taxon>Portunidae</taxon>
        <taxon>Portuninae</taxon>
        <taxon>Scylla</taxon>
    </lineage>
</organism>
<feature type="domain" description="NAB co-repressor" evidence="2">
    <location>
        <begin position="148"/>
        <end position="234"/>
    </location>
</feature>
<gene>
    <name evidence="3" type="ORF">O3P69_000932</name>
</gene>
<evidence type="ECO:0000313" key="3">
    <source>
        <dbReference type="EMBL" id="KAK8403055.1"/>
    </source>
</evidence>
<dbReference type="EMBL" id="JARAKH010000007">
    <property type="protein sequence ID" value="KAK8403055.1"/>
    <property type="molecule type" value="Genomic_DNA"/>
</dbReference>
<proteinExistence type="predicted"/>
<feature type="region of interest" description="Disordered" evidence="1">
    <location>
        <begin position="227"/>
        <end position="267"/>
    </location>
</feature>
<reference evidence="3 4" key="1">
    <citation type="submission" date="2023-03" db="EMBL/GenBank/DDBJ databases">
        <title>High-quality genome of Scylla paramamosain provides insights in environmental adaptation.</title>
        <authorList>
            <person name="Zhang L."/>
        </authorList>
    </citation>
    <scope>NUCLEOTIDE SEQUENCE [LARGE SCALE GENOMIC DNA]</scope>
    <source>
        <strain evidence="3">LZ_2023a</strain>
        <tissue evidence="3">Muscle</tissue>
    </source>
</reference>
<dbReference type="GO" id="GO:0003712">
    <property type="term" value="F:transcription coregulator activity"/>
    <property type="evidence" value="ECO:0007669"/>
    <property type="project" value="InterPro"/>
</dbReference>